<dbReference type="AlphaFoldDB" id="A0A8K0UH40"/>
<protein>
    <recommendedName>
        <fullName evidence="3">DUF6534 domain-containing protein</fullName>
    </recommendedName>
</protein>
<evidence type="ECO:0000313" key="4">
    <source>
        <dbReference type="EMBL" id="KAH8088907.1"/>
    </source>
</evidence>
<feature type="transmembrane region" description="Helical" evidence="2">
    <location>
        <begin position="56"/>
        <end position="79"/>
    </location>
</feature>
<evidence type="ECO:0000259" key="3">
    <source>
        <dbReference type="Pfam" id="PF20152"/>
    </source>
</evidence>
<dbReference type="Proteomes" id="UP000813824">
    <property type="component" value="Unassembled WGS sequence"/>
</dbReference>
<feature type="domain" description="DUF6534" evidence="3">
    <location>
        <begin position="176"/>
        <end position="261"/>
    </location>
</feature>
<feature type="region of interest" description="Disordered" evidence="1">
    <location>
        <begin position="292"/>
        <end position="311"/>
    </location>
</feature>
<feature type="transmembrane region" description="Helical" evidence="2">
    <location>
        <begin position="91"/>
        <end position="114"/>
    </location>
</feature>
<dbReference type="PANTHER" id="PTHR40465">
    <property type="entry name" value="CHROMOSOME 1, WHOLE GENOME SHOTGUN SEQUENCE"/>
    <property type="match status" value="1"/>
</dbReference>
<evidence type="ECO:0000256" key="2">
    <source>
        <dbReference type="SAM" id="Phobius"/>
    </source>
</evidence>
<dbReference type="PANTHER" id="PTHR40465:SF1">
    <property type="entry name" value="DUF6534 DOMAIN-CONTAINING PROTEIN"/>
    <property type="match status" value="1"/>
</dbReference>
<keyword evidence="5" id="KW-1185">Reference proteome</keyword>
<keyword evidence="2" id="KW-0472">Membrane</keyword>
<organism evidence="4 5">
    <name type="scientific">Cristinia sonorae</name>
    <dbReference type="NCBI Taxonomy" id="1940300"/>
    <lineage>
        <taxon>Eukaryota</taxon>
        <taxon>Fungi</taxon>
        <taxon>Dikarya</taxon>
        <taxon>Basidiomycota</taxon>
        <taxon>Agaricomycotina</taxon>
        <taxon>Agaricomycetes</taxon>
        <taxon>Agaricomycetidae</taxon>
        <taxon>Agaricales</taxon>
        <taxon>Pleurotineae</taxon>
        <taxon>Stephanosporaceae</taxon>
        <taxon>Cristinia</taxon>
    </lineage>
</organism>
<keyword evidence="2" id="KW-1133">Transmembrane helix</keyword>
<reference evidence="4" key="1">
    <citation type="journal article" date="2021" name="New Phytol.">
        <title>Evolutionary innovations through gain and loss of genes in the ectomycorrhizal Boletales.</title>
        <authorList>
            <person name="Wu G."/>
            <person name="Miyauchi S."/>
            <person name="Morin E."/>
            <person name="Kuo A."/>
            <person name="Drula E."/>
            <person name="Varga T."/>
            <person name="Kohler A."/>
            <person name="Feng B."/>
            <person name="Cao Y."/>
            <person name="Lipzen A."/>
            <person name="Daum C."/>
            <person name="Hundley H."/>
            <person name="Pangilinan J."/>
            <person name="Johnson J."/>
            <person name="Barry K."/>
            <person name="LaButti K."/>
            <person name="Ng V."/>
            <person name="Ahrendt S."/>
            <person name="Min B."/>
            <person name="Choi I.G."/>
            <person name="Park H."/>
            <person name="Plett J.M."/>
            <person name="Magnuson J."/>
            <person name="Spatafora J.W."/>
            <person name="Nagy L.G."/>
            <person name="Henrissat B."/>
            <person name="Grigoriev I.V."/>
            <person name="Yang Z.L."/>
            <person name="Xu J."/>
            <person name="Martin F.M."/>
        </authorList>
    </citation>
    <scope>NUCLEOTIDE SEQUENCE</scope>
    <source>
        <strain evidence="4">KKN 215</strain>
    </source>
</reference>
<gene>
    <name evidence="4" type="ORF">BXZ70DRAFT_1011421</name>
</gene>
<dbReference type="EMBL" id="JAEVFJ010000039">
    <property type="protein sequence ID" value="KAH8088907.1"/>
    <property type="molecule type" value="Genomic_DNA"/>
</dbReference>
<feature type="transmembrane region" description="Helical" evidence="2">
    <location>
        <begin position="203"/>
        <end position="230"/>
    </location>
</feature>
<evidence type="ECO:0000313" key="5">
    <source>
        <dbReference type="Proteomes" id="UP000813824"/>
    </source>
</evidence>
<keyword evidence="2" id="KW-0812">Transmembrane</keyword>
<proteinExistence type="predicted"/>
<feature type="transmembrane region" description="Helical" evidence="2">
    <location>
        <begin position="172"/>
        <end position="191"/>
    </location>
</feature>
<sequence length="329" mass="36729">MAPPAGFPTPAAFLGGCMILTYATFPLYGIFIAQVYEYAFKFVGTRRDTWYLRANVTLLTILETLHTVISIHFIYFYTIKAFADPEKLLGISWSAPLMSASETVMVILVHSFYIHRIYIMSDRNKWLAGALIVVLIVRSAFSCISAVFLAVFDTWITFHENPRVKFVLTTSLGLLAFADFTVASMMILYIYRRRTGHKKSDHIVRTLIVYFVNSGFITVIFSSAIIISFVTQATKLSFAGPMIMTTKLYANAFLGSLNMRSYLRDSNPTTAITLSTFQAGVPSSAGNQKGSFATSMGTATSQTRTHVSEDARFDGSTMQSYPLRKYFPS</sequence>
<dbReference type="Pfam" id="PF20152">
    <property type="entry name" value="DUF6534"/>
    <property type="match status" value="1"/>
</dbReference>
<evidence type="ECO:0000256" key="1">
    <source>
        <dbReference type="SAM" id="MobiDB-lite"/>
    </source>
</evidence>
<comment type="caution">
    <text evidence="4">The sequence shown here is derived from an EMBL/GenBank/DDBJ whole genome shotgun (WGS) entry which is preliminary data.</text>
</comment>
<feature type="transmembrane region" description="Helical" evidence="2">
    <location>
        <begin position="126"/>
        <end position="152"/>
    </location>
</feature>
<dbReference type="OrthoDB" id="3263055at2759"/>
<accession>A0A8K0UH40</accession>
<name>A0A8K0UH40_9AGAR</name>
<feature type="transmembrane region" description="Helical" evidence="2">
    <location>
        <begin position="12"/>
        <end position="36"/>
    </location>
</feature>
<feature type="compositionally biased region" description="Polar residues" evidence="1">
    <location>
        <begin position="292"/>
        <end position="305"/>
    </location>
</feature>
<dbReference type="InterPro" id="IPR045339">
    <property type="entry name" value="DUF6534"/>
</dbReference>